<gene>
    <name evidence="2" type="ORF">CHLRE_01g049250v5</name>
</gene>
<dbReference type="EMBL" id="CM008962">
    <property type="protein sequence ID" value="PNW88888.1"/>
    <property type="molecule type" value="Genomic_DNA"/>
</dbReference>
<evidence type="ECO:0000256" key="1">
    <source>
        <dbReference type="SAM" id="MobiDB-lite"/>
    </source>
</evidence>
<sequence>MLNLSHLDVKREELEPIFKREGVELVTTWTTGVDGPKEEALAAVVRFYHDHFDLFMEALGGPEHKPAAMVKPAYRPPEPVATNRPAVPPLKDLFRGGGL</sequence>
<dbReference type="RefSeq" id="XP_042928850.1">
    <property type="nucleotide sequence ID" value="XM_043058936.1"/>
</dbReference>
<proteinExistence type="predicted"/>
<accession>A0A2K3E7X9</accession>
<reference evidence="2 3" key="1">
    <citation type="journal article" date="2007" name="Science">
        <title>The Chlamydomonas genome reveals the evolution of key animal and plant functions.</title>
        <authorList>
            <person name="Merchant S.S."/>
            <person name="Prochnik S.E."/>
            <person name="Vallon O."/>
            <person name="Harris E.H."/>
            <person name="Karpowicz S.J."/>
            <person name="Witman G.B."/>
            <person name="Terry A."/>
            <person name="Salamov A."/>
            <person name="Fritz-Laylin L.K."/>
            <person name="Marechal-Drouard L."/>
            <person name="Marshall W.F."/>
            <person name="Qu L.H."/>
            <person name="Nelson D.R."/>
            <person name="Sanderfoot A.A."/>
            <person name="Spalding M.H."/>
            <person name="Kapitonov V.V."/>
            <person name="Ren Q."/>
            <person name="Ferris P."/>
            <person name="Lindquist E."/>
            <person name="Shapiro H."/>
            <person name="Lucas S.M."/>
            <person name="Grimwood J."/>
            <person name="Schmutz J."/>
            <person name="Cardol P."/>
            <person name="Cerutti H."/>
            <person name="Chanfreau G."/>
            <person name="Chen C.L."/>
            <person name="Cognat V."/>
            <person name="Croft M.T."/>
            <person name="Dent R."/>
            <person name="Dutcher S."/>
            <person name="Fernandez E."/>
            <person name="Fukuzawa H."/>
            <person name="Gonzalez-Ballester D."/>
            <person name="Gonzalez-Halphen D."/>
            <person name="Hallmann A."/>
            <person name="Hanikenne M."/>
            <person name="Hippler M."/>
            <person name="Inwood W."/>
            <person name="Jabbari K."/>
            <person name="Kalanon M."/>
            <person name="Kuras R."/>
            <person name="Lefebvre P.A."/>
            <person name="Lemaire S.D."/>
            <person name="Lobanov A.V."/>
            <person name="Lohr M."/>
            <person name="Manuell A."/>
            <person name="Meier I."/>
            <person name="Mets L."/>
            <person name="Mittag M."/>
            <person name="Mittelmeier T."/>
            <person name="Moroney J.V."/>
            <person name="Moseley J."/>
            <person name="Napoli C."/>
            <person name="Nedelcu A.M."/>
            <person name="Niyogi K."/>
            <person name="Novoselov S.V."/>
            <person name="Paulsen I.T."/>
            <person name="Pazour G."/>
            <person name="Purton S."/>
            <person name="Ral J.P."/>
            <person name="Riano-Pachon D.M."/>
            <person name="Riekhof W."/>
            <person name="Rymarquis L."/>
            <person name="Schroda M."/>
            <person name="Stern D."/>
            <person name="Umen J."/>
            <person name="Willows R."/>
            <person name="Wilson N."/>
            <person name="Zimmer S.L."/>
            <person name="Allmer J."/>
            <person name="Balk J."/>
            <person name="Bisova K."/>
            <person name="Chen C.J."/>
            <person name="Elias M."/>
            <person name="Gendler K."/>
            <person name="Hauser C."/>
            <person name="Lamb M.R."/>
            <person name="Ledford H."/>
            <person name="Long J.C."/>
            <person name="Minagawa J."/>
            <person name="Page M.D."/>
            <person name="Pan J."/>
            <person name="Pootakham W."/>
            <person name="Roje S."/>
            <person name="Rose A."/>
            <person name="Stahlberg E."/>
            <person name="Terauchi A.M."/>
            <person name="Yang P."/>
            <person name="Ball S."/>
            <person name="Bowler C."/>
            <person name="Dieckmann C.L."/>
            <person name="Gladyshev V.N."/>
            <person name="Green P."/>
            <person name="Jorgensen R."/>
            <person name="Mayfield S."/>
            <person name="Mueller-Roeber B."/>
            <person name="Rajamani S."/>
            <person name="Sayre R.T."/>
            <person name="Brokstein P."/>
            <person name="Dubchak I."/>
            <person name="Goodstein D."/>
            <person name="Hornick L."/>
            <person name="Huang Y.W."/>
            <person name="Jhaveri J."/>
            <person name="Luo Y."/>
            <person name="Martinez D."/>
            <person name="Ngau W.C."/>
            <person name="Otillar B."/>
            <person name="Poliakov A."/>
            <person name="Porter A."/>
            <person name="Szajkowski L."/>
            <person name="Werner G."/>
            <person name="Zhou K."/>
            <person name="Grigoriev I.V."/>
            <person name="Rokhsar D.S."/>
            <person name="Grossman A.R."/>
        </authorList>
    </citation>
    <scope>NUCLEOTIDE SEQUENCE [LARGE SCALE GENOMIC DNA]</scope>
    <source>
        <strain evidence="3">CC-503</strain>
    </source>
</reference>
<dbReference type="InParanoid" id="A0A2K3E7X9"/>
<feature type="region of interest" description="Disordered" evidence="1">
    <location>
        <begin position="74"/>
        <end position="99"/>
    </location>
</feature>
<dbReference type="Gramene" id="PNW88888">
    <property type="protein sequence ID" value="PNW88888"/>
    <property type="gene ID" value="CHLRE_01g049250v5"/>
</dbReference>
<protein>
    <submittedName>
        <fullName evidence="2">Uncharacterized protein</fullName>
    </submittedName>
</protein>
<dbReference type="KEGG" id="cre:CHLRE_01g049250v5"/>
<organism evidence="2 3">
    <name type="scientific">Chlamydomonas reinhardtii</name>
    <name type="common">Chlamydomonas smithii</name>
    <dbReference type="NCBI Taxonomy" id="3055"/>
    <lineage>
        <taxon>Eukaryota</taxon>
        <taxon>Viridiplantae</taxon>
        <taxon>Chlorophyta</taxon>
        <taxon>core chlorophytes</taxon>
        <taxon>Chlorophyceae</taxon>
        <taxon>CS clade</taxon>
        <taxon>Chlamydomonadales</taxon>
        <taxon>Chlamydomonadaceae</taxon>
        <taxon>Chlamydomonas</taxon>
    </lineage>
</organism>
<dbReference type="GeneID" id="66052156"/>
<evidence type="ECO:0000313" key="3">
    <source>
        <dbReference type="Proteomes" id="UP000006906"/>
    </source>
</evidence>
<dbReference type="AlphaFoldDB" id="A0A2K3E7X9"/>
<dbReference type="Proteomes" id="UP000006906">
    <property type="component" value="Chromosome 1"/>
</dbReference>
<name>A0A2K3E7X9_CHLRE</name>
<keyword evidence="3" id="KW-1185">Reference proteome</keyword>
<evidence type="ECO:0000313" key="2">
    <source>
        <dbReference type="EMBL" id="PNW88888.1"/>
    </source>
</evidence>